<dbReference type="InterPro" id="IPR006119">
    <property type="entry name" value="Resolv_N"/>
</dbReference>
<evidence type="ECO:0000259" key="1">
    <source>
        <dbReference type="PROSITE" id="PS51736"/>
    </source>
</evidence>
<dbReference type="InterPro" id="IPR011109">
    <property type="entry name" value="DNA_bind_recombinase_dom"/>
</dbReference>
<gene>
    <name evidence="3" type="ORF">IAC55_00055</name>
</gene>
<proteinExistence type="predicted"/>
<dbReference type="PANTHER" id="PTHR30461:SF23">
    <property type="entry name" value="DNA RECOMBINASE-RELATED"/>
    <property type="match status" value="1"/>
</dbReference>
<dbReference type="GO" id="GO:0003677">
    <property type="term" value="F:DNA binding"/>
    <property type="evidence" value="ECO:0007669"/>
    <property type="project" value="InterPro"/>
</dbReference>
<sequence length="281" mass="32813">MKRVAIYCRVSTDKKEQKKSLISQKEFLEKYISKNNNLTLEKVYLDIGSGLTVSNRTEFKKMIKDGLSHKYDLILTKDISRFSRNTLETLKYIRILKNKNIGIYFLKEDVFTLEDTSEIRITILSSLAQEESRKISDRVKFGQKVSMEKGVVFGRSVLGYDVKNGDIRVNKESSEIVKLIFSLAEKELSPYKIAKLLTILKIPTYKGNLTWNASSIHRILRNEKYIGDLVQQKTYTKDYISHKRVYNKGEIDFITIKNHHTPIIDRETFETVQKILDKRKK</sequence>
<dbReference type="PANTHER" id="PTHR30461">
    <property type="entry name" value="DNA-INVERTASE FROM LAMBDOID PROPHAGE"/>
    <property type="match status" value="1"/>
</dbReference>
<dbReference type="PROSITE" id="PS51736">
    <property type="entry name" value="RECOMBINASES_3"/>
    <property type="match status" value="1"/>
</dbReference>
<evidence type="ECO:0000313" key="4">
    <source>
        <dbReference type="Proteomes" id="UP000823611"/>
    </source>
</evidence>
<evidence type="ECO:0000259" key="2">
    <source>
        <dbReference type="PROSITE" id="PS51737"/>
    </source>
</evidence>
<dbReference type="Gene3D" id="3.90.1750.20">
    <property type="entry name" value="Putative Large Serine Recombinase, Chain B, Domain 2"/>
    <property type="match status" value="1"/>
</dbReference>
<organism evidence="3 4">
    <name type="scientific">Candidatus Fimicola merdigallinarum</name>
    <dbReference type="NCBI Taxonomy" id="2840819"/>
    <lineage>
        <taxon>Bacteria</taxon>
        <taxon>Bacillati</taxon>
        <taxon>Bacillota</taxon>
        <taxon>Clostridia</taxon>
        <taxon>Lachnospirales</taxon>
        <taxon>Lachnospiraceae</taxon>
        <taxon>Lachnospiraceae incertae sedis</taxon>
        <taxon>Candidatus Fimicola</taxon>
    </lineage>
</organism>
<dbReference type="EMBL" id="JADIMX010000002">
    <property type="protein sequence ID" value="MBO8433696.1"/>
    <property type="molecule type" value="Genomic_DNA"/>
</dbReference>
<dbReference type="InterPro" id="IPR036162">
    <property type="entry name" value="Resolvase-like_N_sf"/>
</dbReference>
<evidence type="ECO:0000313" key="3">
    <source>
        <dbReference type="EMBL" id="MBO8433696.1"/>
    </source>
</evidence>
<dbReference type="SMART" id="SM00857">
    <property type="entry name" value="Resolvase"/>
    <property type="match status" value="1"/>
</dbReference>
<dbReference type="GO" id="GO:0000150">
    <property type="term" value="F:DNA strand exchange activity"/>
    <property type="evidence" value="ECO:0007669"/>
    <property type="project" value="InterPro"/>
</dbReference>
<comment type="caution">
    <text evidence="3">The sequence shown here is derived from an EMBL/GenBank/DDBJ whole genome shotgun (WGS) entry which is preliminary data.</text>
</comment>
<feature type="domain" description="Recombinase" evidence="2">
    <location>
        <begin position="157"/>
        <end position="281"/>
    </location>
</feature>
<dbReference type="Gene3D" id="3.40.50.1390">
    <property type="entry name" value="Resolvase, N-terminal catalytic domain"/>
    <property type="match status" value="1"/>
</dbReference>
<dbReference type="AlphaFoldDB" id="A0A9D9DWE3"/>
<dbReference type="InterPro" id="IPR050639">
    <property type="entry name" value="SSR_resolvase"/>
</dbReference>
<dbReference type="Pfam" id="PF07508">
    <property type="entry name" value="Recombinase"/>
    <property type="match status" value="1"/>
</dbReference>
<reference evidence="3" key="1">
    <citation type="submission" date="2020-10" db="EMBL/GenBank/DDBJ databases">
        <authorList>
            <person name="Gilroy R."/>
        </authorList>
    </citation>
    <scope>NUCLEOTIDE SEQUENCE</scope>
    <source>
        <strain evidence="3">F6-4510</strain>
    </source>
</reference>
<dbReference type="InterPro" id="IPR038109">
    <property type="entry name" value="DNA_bind_recomb_sf"/>
</dbReference>
<name>A0A9D9DWE3_9FIRM</name>
<dbReference type="SUPFAM" id="SSF53041">
    <property type="entry name" value="Resolvase-like"/>
    <property type="match status" value="1"/>
</dbReference>
<accession>A0A9D9DWE3</accession>
<dbReference type="CDD" id="cd00338">
    <property type="entry name" value="Ser_Recombinase"/>
    <property type="match status" value="1"/>
</dbReference>
<dbReference type="Pfam" id="PF00239">
    <property type="entry name" value="Resolvase"/>
    <property type="match status" value="1"/>
</dbReference>
<dbReference type="Proteomes" id="UP000823611">
    <property type="component" value="Unassembled WGS sequence"/>
</dbReference>
<dbReference type="PROSITE" id="PS51737">
    <property type="entry name" value="RECOMBINASE_DNA_BIND"/>
    <property type="match status" value="1"/>
</dbReference>
<protein>
    <submittedName>
        <fullName evidence="3">Recombinase family protein</fullName>
    </submittedName>
</protein>
<reference evidence="3" key="2">
    <citation type="journal article" date="2021" name="PeerJ">
        <title>Extensive microbial diversity within the chicken gut microbiome revealed by metagenomics and culture.</title>
        <authorList>
            <person name="Gilroy R."/>
            <person name="Ravi A."/>
            <person name="Getino M."/>
            <person name="Pursley I."/>
            <person name="Horton D.L."/>
            <person name="Alikhan N.F."/>
            <person name="Baker D."/>
            <person name="Gharbi K."/>
            <person name="Hall N."/>
            <person name="Watson M."/>
            <person name="Adriaenssens E.M."/>
            <person name="Foster-Nyarko E."/>
            <person name="Jarju S."/>
            <person name="Secka A."/>
            <person name="Antonio M."/>
            <person name="Oren A."/>
            <person name="Chaudhuri R.R."/>
            <person name="La Ragione R."/>
            <person name="Hildebrand F."/>
            <person name="Pallen M.J."/>
        </authorList>
    </citation>
    <scope>NUCLEOTIDE SEQUENCE</scope>
    <source>
        <strain evidence="3">F6-4510</strain>
    </source>
</reference>
<feature type="domain" description="Resolvase/invertase-type recombinase catalytic" evidence="1">
    <location>
        <begin position="3"/>
        <end position="150"/>
    </location>
</feature>